<feature type="region of interest" description="Disordered" evidence="1">
    <location>
        <begin position="59"/>
        <end position="83"/>
    </location>
</feature>
<evidence type="ECO:0000313" key="4">
    <source>
        <dbReference type="Proteomes" id="UP000077071"/>
    </source>
</evidence>
<proteinExistence type="predicted"/>
<accession>A0A160KRK3</accession>
<name>A0A160KRK3_9MICO</name>
<organism evidence="3 4">
    <name type="scientific">Rathayibacter tritici</name>
    <dbReference type="NCBI Taxonomy" id="33888"/>
    <lineage>
        <taxon>Bacteria</taxon>
        <taxon>Bacillati</taxon>
        <taxon>Actinomycetota</taxon>
        <taxon>Actinomycetes</taxon>
        <taxon>Micrococcales</taxon>
        <taxon>Microbacteriaceae</taxon>
        <taxon>Rathayibacter</taxon>
    </lineage>
</organism>
<dbReference type="EMBL" id="CP015515">
    <property type="protein sequence ID" value="AND15919.1"/>
    <property type="molecule type" value="Genomic_DNA"/>
</dbReference>
<sequence length="377" mass="41740">MKTFDASLHPRGHSSNVGAFTDREHTAPEATLARDWGVVNLEIGSRTPWGPADHVEHPAPGIAIADTPSHGGVKPSAARNRAIPAPLRRSGGWSEEDCEAHIVGMYFPDAFPRRSPESSRDGVIRWFPDAYEEVTGEMIEPGQSPVRDRAVWTVAHTDDLIIASASNDPDGTAQAIVTARRASDTHEAVFRVPKADYDSRRTTDEFGRDGRFIVDPTRYNAIPQNERRQPVPAVRYHSLPVGKTDAAGVAIARDLDRCWRIDDGRVRTLRQMLTEEGTSGRTFLVDNGKRRFYLDSRWTLAAVLPSSCRCRRPPGPASMRPLTRARAPRCSLRTVTWLSTRSKHSARTIPGTGTRSARLRAADEALRDHVALRHVEG</sequence>
<evidence type="ECO:0000259" key="2">
    <source>
        <dbReference type="Pfam" id="PF22653"/>
    </source>
</evidence>
<protein>
    <recommendedName>
        <fullName evidence="2">DUF7007 domain-containing protein</fullName>
    </recommendedName>
</protein>
<feature type="domain" description="DUF7007" evidence="2">
    <location>
        <begin position="44"/>
        <end position="156"/>
    </location>
</feature>
<dbReference type="PATRIC" id="fig|33888.3.peg.854"/>
<reference evidence="3 4" key="1">
    <citation type="submission" date="2016-05" db="EMBL/GenBank/DDBJ databases">
        <title>Complete genome sequence of Rathayibacter tritici NCPPB 1953.</title>
        <authorList>
            <person name="Park J."/>
            <person name="Lee H.-H."/>
            <person name="Lee S.-W."/>
            <person name="Seo Y.-S."/>
        </authorList>
    </citation>
    <scope>NUCLEOTIDE SEQUENCE [LARGE SCALE GENOMIC DNA]</scope>
    <source>
        <strain evidence="3 4">NCPPB 1953</strain>
    </source>
</reference>
<dbReference type="Pfam" id="PF22653">
    <property type="entry name" value="DUF7007"/>
    <property type="match status" value="1"/>
</dbReference>
<feature type="region of interest" description="Disordered" evidence="1">
    <location>
        <begin position="1"/>
        <end position="25"/>
    </location>
</feature>
<dbReference type="Proteomes" id="UP000077071">
    <property type="component" value="Chromosome"/>
</dbReference>
<keyword evidence="4" id="KW-1185">Reference proteome</keyword>
<evidence type="ECO:0000256" key="1">
    <source>
        <dbReference type="SAM" id="MobiDB-lite"/>
    </source>
</evidence>
<dbReference type="InterPro" id="IPR054276">
    <property type="entry name" value="DUF7007"/>
</dbReference>
<gene>
    <name evidence="3" type="ORF">A6122_0766</name>
</gene>
<dbReference type="RefSeq" id="WP_068251847.1">
    <property type="nucleotide sequence ID" value="NZ_CP015515.1"/>
</dbReference>
<dbReference type="OrthoDB" id="5124200at2"/>
<dbReference type="AlphaFoldDB" id="A0A160KRK3"/>
<evidence type="ECO:0000313" key="3">
    <source>
        <dbReference type="EMBL" id="AND15919.1"/>
    </source>
</evidence>
<dbReference type="KEGG" id="rtn:A6122_0766"/>